<dbReference type="InterPro" id="IPR041519">
    <property type="entry name" value="HEPN_RiboL-PSP"/>
</dbReference>
<proteinExistence type="predicted"/>
<accession>A0ABY5ARS1</accession>
<organism evidence="2 3">
    <name type="scientific">Phormidium yuhuli AB48</name>
    <dbReference type="NCBI Taxonomy" id="2940671"/>
    <lineage>
        <taxon>Bacteria</taxon>
        <taxon>Bacillati</taxon>
        <taxon>Cyanobacteriota</taxon>
        <taxon>Cyanophyceae</taxon>
        <taxon>Oscillatoriophycideae</taxon>
        <taxon>Oscillatoriales</taxon>
        <taxon>Oscillatoriaceae</taxon>
        <taxon>Phormidium</taxon>
        <taxon>Phormidium yuhuli</taxon>
    </lineage>
</organism>
<keyword evidence="3" id="KW-1185">Reference proteome</keyword>
<dbReference type="Proteomes" id="UP001056708">
    <property type="component" value="Chromosome"/>
</dbReference>
<reference evidence="2" key="1">
    <citation type="submission" date="2022-06" db="EMBL/GenBank/DDBJ databases">
        <title>Genome sequence of Phormidium yuhuli AB48 isolated from an industrial photobioreactor environment.</title>
        <authorList>
            <person name="Qiu Y."/>
            <person name="Noonan A.J.C."/>
            <person name="Dofher K."/>
            <person name="Koch M."/>
            <person name="Kieft B."/>
            <person name="Lin X."/>
            <person name="Ziels R.M."/>
            <person name="Hallam S.J."/>
        </authorList>
    </citation>
    <scope>NUCLEOTIDE SEQUENCE</scope>
    <source>
        <strain evidence="2">AB48</strain>
    </source>
</reference>
<sequence length="153" mass="17643">MSLQRFHQRKSKIDSLIDKSKTIEDLELSHNFARYISIRISGLIETTVRDCYGQYTREKASPEVHRYVTAKLKRFQNPKVKDIIDLAGDFKEDWAKELEGIDEEISVAVASIVTIRNNVAHGGDQGITLGKVQQYYKQVLKFLELIQQQCDLK</sequence>
<evidence type="ECO:0000313" key="3">
    <source>
        <dbReference type="Proteomes" id="UP001056708"/>
    </source>
</evidence>
<dbReference type="EMBL" id="CP098611">
    <property type="protein sequence ID" value="USR91555.1"/>
    <property type="molecule type" value="Genomic_DNA"/>
</dbReference>
<gene>
    <name evidence="2" type="ORF">NEA10_02160</name>
</gene>
<evidence type="ECO:0000259" key="1">
    <source>
        <dbReference type="Pfam" id="PF18735"/>
    </source>
</evidence>
<protein>
    <submittedName>
        <fullName evidence="2">HEPN domain-containing protein</fullName>
    </submittedName>
</protein>
<feature type="domain" description="RiboL-PSP-HEPN" evidence="1">
    <location>
        <begin position="6"/>
        <end position="150"/>
    </location>
</feature>
<dbReference type="Pfam" id="PF18735">
    <property type="entry name" value="HEPN_RiboL-PSP"/>
    <property type="match status" value="1"/>
</dbReference>
<name>A0ABY5ARS1_9CYAN</name>
<dbReference type="RefSeq" id="WP_252663570.1">
    <property type="nucleotide sequence ID" value="NZ_CP098611.1"/>
</dbReference>
<evidence type="ECO:0000313" key="2">
    <source>
        <dbReference type="EMBL" id="USR91555.1"/>
    </source>
</evidence>